<accession>A0A0S1XF85</accession>
<evidence type="ECO:0000313" key="1">
    <source>
        <dbReference type="EMBL" id="ALM76460.1"/>
    </source>
</evidence>
<dbReference type="RefSeq" id="WP_056934839.1">
    <property type="nucleotide sequence ID" value="NZ_CP013050.1"/>
</dbReference>
<dbReference type="Proteomes" id="UP000066042">
    <property type="component" value="Chromosome"/>
</dbReference>
<dbReference type="GeneID" id="26137780"/>
<dbReference type="PATRIC" id="fig|55802.8.peg.2556"/>
<gene>
    <name evidence="1" type="ORF">TBCH5v1_2571</name>
</gene>
<reference evidence="1 2" key="1">
    <citation type="journal article" date="2016" name="Genome Announc.">
        <title>Complete genome sequence of the hyperthermophilic and piezophilic archaeon Thermococcus barophilus Ch5, capable of growth at the expense of hydrogenogenesis from carbon monoxide and formate.</title>
        <authorList>
            <person name="Oger P."/>
            <person name="Sokolova T.G."/>
            <person name="Kozhevnikova D.A."/>
            <person name="Taranov E.A."/>
            <person name="Vannier P."/>
            <person name="Lee H.S."/>
            <person name="Kwon K.K."/>
            <person name="Kang S.G."/>
            <person name="Lee J.H."/>
            <person name="Bonch-Osmolovskaya E.A."/>
            <person name="Lebedinsky A.V."/>
        </authorList>
    </citation>
    <scope>NUCLEOTIDE SEQUENCE [LARGE SCALE GENOMIC DNA]</scope>
    <source>
        <strain evidence="2">Ch5</strain>
    </source>
</reference>
<name>A0A0S1XF85_THEBA</name>
<dbReference type="AlphaFoldDB" id="A0A0S1XF85"/>
<protein>
    <submittedName>
        <fullName evidence="1">Uncharacterized protein</fullName>
    </submittedName>
</protein>
<proteinExistence type="predicted"/>
<dbReference type="STRING" id="55802.TBCH5v1_2571"/>
<sequence>MVSYTFDLALVKYYRESLDEYATFMPFKIANTKDQAFYAKISIINQGNLLWNLDDGAGNLVTEKTYTVNANSVLDLNEKLIASTAPTETQKDTITILVEYFKDSGLTQKFGEDTITANIHCYIQQADGSWTSTAYPNEADIVYDKWNFSGLALTNIADGTRLTGVNGLADLYFKLISSGGGVATYVSDVGLVTDASLKITVQGNKSYGYRKLWIYPMNAGTTNIINDKFFSAIVNVTAYNIYDASKWRLYIKALYSTSLDDTDASRYFMILQAVTIRKVIFLPFQNLNPAIFQYAYADYDTTISIVAQYDGAYVFNKLP</sequence>
<organism evidence="1 2">
    <name type="scientific">Thermococcus barophilus</name>
    <dbReference type="NCBI Taxonomy" id="55802"/>
    <lineage>
        <taxon>Archaea</taxon>
        <taxon>Methanobacteriati</taxon>
        <taxon>Methanobacteriota</taxon>
        <taxon>Thermococci</taxon>
        <taxon>Thermococcales</taxon>
        <taxon>Thermococcaceae</taxon>
        <taxon>Thermococcus</taxon>
    </lineage>
</organism>
<evidence type="ECO:0000313" key="2">
    <source>
        <dbReference type="Proteomes" id="UP000066042"/>
    </source>
</evidence>
<dbReference type="EMBL" id="CP013050">
    <property type="protein sequence ID" value="ALM76460.1"/>
    <property type="molecule type" value="Genomic_DNA"/>
</dbReference>